<protein>
    <submittedName>
        <fullName evidence="1">Uncharacterized protein</fullName>
    </submittedName>
</protein>
<keyword evidence="2" id="KW-1185">Reference proteome</keyword>
<comment type="caution">
    <text evidence="1">The sequence shown here is derived from an EMBL/GenBank/DDBJ whole genome shotgun (WGS) entry which is preliminary data.</text>
</comment>
<dbReference type="EMBL" id="VOFY01000002">
    <property type="protein sequence ID" value="KAA8594752.1"/>
    <property type="molecule type" value="Genomic_DNA"/>
</dbReference>
<proteinExistence type="predicted"/>
<evidence type="ECO:0000313" key="2">
    <source>
        <dbReference type="Proteomes" id="UP000327493"/>
    </source>
</evidence>
<accession>A0A5J5DNE4</accession>
<gene>
    <name evidence="1" type="ORF">FQN60_011887</name>
</gene>
<dbReference type="Proteomes" id="UP000327493">
    <property type="component" value="Chromosome 2"/>
</dbReference>
<sequence length="61" mass="6795">MLQQYCHHQYGWSGVGAVSLYRALSPFPLQMSSCFVPLWAPGGPAKTTPHACLRVALERDY</sequence>
<organism evidence="1 2">
    <name type="scientific">Etheostoma spectabile</name>
    <name type="common">orangethroat darter</name>
    <dbReference type="NCBI Taxonomy" id="54343"/>
    <lineage>
        <taxon>Eukaryota</taxon>
        <taxon>Metazoa</taxon>
        <taxon>Chordata</taxon>
        <taxon>Craniata</taxon>
        <taxon>Vertebrata</taxon>
        <taxon>Euteleostomi</taxon>
        <taxon>Actinopterygii</taxon>
        <taxon>Neopterygii</taxon>
        <taxon>Teleostei</taxon>
        <taxon>Neoteleostei</taxon>
        <taxon>Acanthomorphata</taxon>
        <taxon>Eupercaria</taxon>
        <taxon>Perciformes</taxon>
        <taxon>Percoidei</taxon>
        <taxon>Percidae</taxon>
        <taxon>Etheostomatinae</taxon>
        <taxon>Etheostoma</taxon>
    </lineage>
</organism>
<name>A0A5J5DNE4_9PERO</name>
<dbReference type="AlphaFoldDB" id="A0A5J5DNE4"/>
<reference evidence="1 2" key="1">
    <citation type="submission" date="2019-08" db="EMBL/GenBank/DDBJ databases">
        <title>A chromosome-level genome assembly, high-density linkage maps, and genome scans reveal the genomic architecture of hybrid incompatibilities underlying speciation via character displacement in darters (Percidae: Etheostominae).</title>
        <authorList>
            <person name="Moran R.L."/>
            <person name="Catchen J.M."/>
            <person name="Fuller R.C."/>
        </authorList>
    </citation>
    <scope>NUCLEOTIDE SEQUENCE [LARGE SCALE GENOMIC DNA]</scope>
    <source>
        <strain evidence="1">EspeVRDwgs_2016</strain>
        <tissue evidence="1">Muscle</tissue>
    </source>
</reference>
<evidence type="ECO:0000313" key="1">
    <source>
        <dbReference type="EMBL" id="KAA8594752.1"/>
    </source>
</evidence>